<keyword evidence="4" id="KW-1003">Cell membrane</keyword>
<evidence type="ECO:0000256" key="1">
    <source>
        <dbReference type="ARBA" id="ARBA00004651"/>
    </source>
</evidence>
<dbReference type="GO" id="GO:0005886">
    <property type="term" value="C:plasma membrane"/>
    <property type="evidence" value="ECO:0007669"/>
    <property type="project" value="UniProtKB-SubCell"/>
</dbReference>
<evidence type="ECO:0000256" key="4">
    <source>
        <dbReference type="ARBA" id="ARBA00022475"/>
    </source>
</evidence>
<dbReference type="FunFam" id="1.10.3470.10:FF:000001">
    <property type="entry name" value="Vitamin B12 ABC transporter permease BtuC"/>
    <property type="match status" value="1"/>
</dbReference>
<dbReference type="GO" id="GO:0022857">
    <property type="term" value="F:transmembrane transporter activity"/>
    <property type="evidence" value="ECO:0007669"/>
    <property type="project" value="InterPro"/>
</dbReference>
<comment type="caution">
    <text evidence="9">The sequence shown here is derived from an EMBL/GenBank/DDBJ whole genome shotgun (WGS) entry which is preliminary data.</text>
</comment>
<keyword evidence="7 8" id="KW-0472">Membrane</keyword>
<dbReference type="AlphaFoldDB" id="A0A2S4K1I4"/>
<comment type="subcellular location">
    <subcellularLocation>
        <location evidence="1">Cell membrane</location>
        <topology evidence="1">Multi-pass membrane protein</topology>
    </subcellularLocation>
</comment>
<dbReference type="CDD" id="cd06550">
    <property type="entry name" value="TM_ABC_iron-siderophores_like"/>
    <property type="match status" value="1"/>
</dbReference>
<accession>A0A2S4K1I4</accession>
<evidence type="ECO:0000256" key="8">
    <source>
        <dbReference type="SAM" id="Phobius"/>
    </source>
</evidence>
<feature type="transmembrane region" description="Helical" evidence="8">
    <location>
        <begin position="143"/>
        <end position="167"/>
    </location>
</feature>
<feature type="transmembrane region" description="Helical" evidence="8">
    <location>
        <begin position="302"/>
        <end position="323"/>
    </location>
</feature>
<dbReference type="OrthoDB" id="9792889at2"/>
<feature type="transmembrane region" description="Helical" evidence="8">
    <location>
        <begin position="230"/>
        <end position="255"/>
    </location>
</feature>
<keyword evidence="5 8" id="KW-0812">Transmembrane</keyword>
<evidence type="ECO:0000313" key="9">
    <source>
        <dbReference type="EMBL" id="POR05619.1"/>
    </source>
</evidence>
<dbReference type="PANTHER" id="PTHR30472:SF68">
    <property type="entry name" value="FERRICHROME TRANSPORT SYSTEM PERMEASE PROTEIN FHUB"/>
    <property type="match status" value="1"/>
</dbReference>
<dbReference type="Pfam" id="PF01032">
    <property type="entry name" value="FecCD"/>
    <property type="match status" value="1"/>
</dbReference>
<comment type="similarity">
    <text evidence="2">Belongs to the binding-protein-dependent transport system permease family. FecCD subfamily.</text>
</comment>
<keyword evidence="10" id="KW-1185">Reference proteome</keyword>
<name>A0A2S4K1I4_9SPIO</name>
<dbReference type="Gene3D" id="1.10.3470.10">
    <property type="entry name" value="ABC transporter involved in vitamin B12 uptake, BtuC"/>
    <property type="match status" value="1"/>
</dbReference>
<feature type="transmembrane region" description="Helical" evidence="8">
    <location>
        <begin position="111"/>
        <end position="131"/>
    </location>
</feature>
<dbReference type="Proteomes" id="UP000237350">
    <property type="component" value="Unassembled WGS sequence"/>
</dbReference>
<protein>
    <submittedName>
        <fullName evidence="9">Ferrichrome ABC transporter</fullName>
    </submittedName>
</protein>
<evidence type="ECO:0000256" key="2">
    <source>
        <dbReference type="ARBA" id="ARBA00007935"/>
    </source>
</evidence>
<feature type="transmembrane region" description="Helical" evidence="8">
    <location>
        <begin position="86"/>
        <end position="105"/>
    </location>
</feature>
<feature type="transmembrane region" description="Helical" evidence="8">
    <location>
        <begin position="187"/>
        <end position="209"/>
    </location>
</feature>
<gene>
    <name evidence="9" type="ORF">AU468_00120</name>
</gene>
<organism evidence="9 10">
    <name type="scientific">Alkalispirochaeta sphaeroplastigenens</name>
    <dbReference type="NCBI Taxonomy" id="1187066"/>
    <lineage>
        <taxon>Bacteria</taxon>
        <taxon>Pseudomonadati</taxon>
        <taxon>Spirochaetota</taxon>
        <taxon>Spirochaetia</taxon>
        <taxon>Spirochaetales</taxon>
        <taxon>Spirochaetaceae</taxon>
        <taxon>Alkalispirochaeta</taxon>
    </lineage>
</organism>
<dbReference type="InterPro" id="IPR000522">
    <property type="entry name" value="ABC_transptr_permease_BtuC"/>
</dbReference>
<keyword evidence="3" id="KW-0813">Transport</keyword>
<keyword evidence="6 8" id="KW-1133">Transmembrane helix</keyword>
<dbReference type="GO" id="GO:0033214">
    <property type="term" value="P:siderophore-iron import into cell"/>
    <property type="evidence" value="ECO:0007669"/>
    <property type="project" value="TreeGrafter"/>
</dbReference>
<dbReference type="SUPFAM" id="SSF81345">
    <property type="entry name" value="ABC transporter involved in vitamin B12 uptake, BtuC"/>
    <property type="match status" value="1"/>
</dbReference>
<dbReference type="EMBL" id="LPWH01000001">
    <property type="protein sequence ID" value="POR05619.1"/>
    <property type="molecule type" value="Genomic_DNA"/>
</dbReference>
<reference evidence="10" key="1">
    <citation type="submission" date="2015-12" db="EMBL/GenBank/DDBJ databases">
        <authorList>
            <person name="Lodha T.D."/>
            <person name="Chintalapati S."/>
            <person name="Chintalapati V.R."/>
            <person name="Sravanthi T."/>
        </authorList>
    </citation>
    <scope>NUCLEOTIDE SEQUENCE [LARGE SCALE GENOMIC DNA]</scope>
    <source>
        <strain evidence="10">JC133</strain>
    </source>
</reference>
<evidence type="ECO:0000256" key="6">
    <source>
        <dbReference type="ARBA" id="ARBA00022989"/>
    </source>
</evidence>
<proteinExistence type="inferred from homology"/>
<feature type="transmembrane region" description="Helical" evidence="8">
    <location>
        <begin position="54"/>
        <end position="74"/>
    </location>
</feature>
<dbReference type="InterPro" id="IPR037294">
    <property type="entry name" value="ABC_BtuC-like"/>
</dbReference>
<dbReference type="PANTHER" id="PTHR30472">
    <property type="entry name" value="FERRIC ENTEROBACTIN TRANSPORT SYSTEM PERMEASE PROTEIN"/>
    <property type="match status" value="1"/>
</dbReference>
<evidence type="ECO:0000256" key="3">
    <source>
        <dbReference type="ARBA" id="ARBA00022448"/>
    </source>
</evidence>
<evidence type="ECO:0000313" key="10">
    <source>
        <dbReference type="Proteomes" id="UP000237350"/>
    </source>
</evidence>
<evidence type="ECO:0000256" key="5">
    <source>
        <dbReference type="ARBA" id="ARBA00022692"/>
    </source>
</evidence>
<feature type="transmembrane region" description="Helical" evidence="8">
    <location>
        <begin position="275"/>
        <end position="295"/>
    </location>
</feature>
<evidence type="ECO:0000256" key="7">
    <source>
        <dbReference type="ARBA" id="ARBA00023136"/>
    </source>
</evidence>
<sequence length="335" mass="33685">MGLAFAVLLLATGLVVALSLNSGTISFTLSEVSEALFGQSRQGLAPQVIRNIRLPRALVAALCGMNLAVSGNLLQSVLRNPLASPNIIGVSAGAGLVAVLVMVALPGHLHLLPPAAFAGALGAAALVYALASWPGAIETGGGTVMIILAGVAVSALLNAITSGIMVLHSDDLDVTYTWLIGGLSGRSWNHVALIAPYSLPGVALAVIMSPKLNLFPLGDEIGSSLGSNIGVLRFLFIGLAAALAGSAVSVAGTIGFVGLVAPHIGRLVTGNDSRILVPFSALMGAFLLLAADLCARTVFMPVELPVGVVTAALGAPFFILLLLNRGRGGSPVGTG</sequence>